<accession>A0ABP8TZP6</accession>
<dbReference type="EMBL" id="BAABHJ010000040">
    <property type="protein sequence ID" value="GAA4617620.1"/>
    <property type="molecule type" value="Genomic_DNA"/>
</dbReference>
<protein>
    <submittedName>
        <fullName evidence="3">Uncharacterized protein</fullName>
    </submittedName>
</protein>
<comment type="caution">
    <text evidence="3">The sequence shown here is derived from an EMBL/GenBank/DDBJ whole genome shotgun (WGS) entry which is preliminary data.</text>
</comment>
<feature type="region of interest" description="Disordered" evidence="1">
    <location>
        <begin position="124"/>
        <end position="150"/>
    </location>
</feature>
<sequence>MVPPARPAELGGPIGAAGAGAGVGPQGGPAAPAAPVAGAGGRPSAGPTTPVLPSVALTPTAMAPRSEGTSELTAVTPTGSLREGRRSWTAVLGVAVVTEALLLWLAGLVIVRRAQITLPLWRPSRERRPGTGAGPDPAGPVRPKTLGPTR</sequence>
<keyword evidence="2" id="KW-0472">Membrane</keyword>
<evidence type="ECO:0000313" key="4">
    <source>
        <dbReference type="Proteomes" id="UP001500212"/>
    </source>
</evidence>
<name>A0ABP8TZP6_9ACTN</name>
<gene>
    <name evidence="3" type="ORF">GCM10023195_78750</name>
</gene>
<organism evidence="3 4">
    <name type="scientific">Actinoallomurus liliacearum</name>
    <dbReference type="NCBI Taxonomy" id="1080073"/>
    <lineage>
        <taxon>Bacteria</taxon>
        <taxon>Bacillati</taxon>
        <taxon>Actinomycetota</taxon>
        <taxon>Actinomycetes</taxon>
        <taxon>Streptosporangiales</taxon>
        <taxon>Thermomonosporaceae</taxon>
        <taxon>Actinoallomurus</taxon>
    </lineage>
</organism>
<feature type="region of interest" description="Disordered" evidence="1">
    <location>
        <begin position="21"/>
        <end position="81"/>
    </location>
</feature>
<dbReference type="RefSeq" id="WP_345365858.1">
    <property type="nucleotide sequence ID" value="NZ_BAABHJ010000040.1"/>
</dbReference>
<reference evidence="4" key="1">
    <citation type="journal article" date="2019" name="Int. J. Syst. Evol. Microbiol.">
        <title>The Global Catalogue of Microorganisms (GCM) 10K type strain sequencing project: providing services to taxonomists for standard genome sequencing and annotation.</title>
        <authorList>
            <consortium name="The Broad Institute Genomics Platform"/>
            <consortium name="The Broad Institute Genome Sequencing Center for Infectious Disease"/>
            <person name="Wu L."/>
            <person name="Ma J."/>
        </authorList>
    </citation>
    <scope>NUCLEOTIDE SEQUENCE [LARGE SCALE GENOMIC DNA]</scope>
    <source>
        <strain evidence="4">JCM 17938</strain>
    </source>
</reference>
<dbReference type="Proteomes" id="UP001500212">
    <property type="component" value="Unassembled WGS sequence"/>
</dbReference>
<proteinExistence type="predicted"/>
<feature type="transmembrane region" description="Helical" evidence="2">
    <location>
        <begin position="88"/>
        <end position="111"/>
    </location>
</feature>
<feature type="compositionally biased region" description="Low complexity" evidence="1">
    <location>
        <begin position="28"/>
        <end position="37"/>
    </location>
</feature>
<keyword evidence="4" id="KW-1185">Reference proteome</keyword>
<evidence type="ECO:0000313" key="3">
    <source>
        <dbReference type="EMBL" id="GAA4617620.1"/>
    </source>
</evidence>
<evidence type="ECO:0000256" key="1">
    <source>
        <dbReference type="SAM" id="MobiDB-lite"/>
    </source>
</evidence>
<keyword evidence="2" id="KW-1133">Transmembrane helix</keyword>
<evidence type="ECO:0000256" key="2">
    <source>
        <dbReference type="SAM" id="Phobius"/>
    </source>
</evidence>
<feature type="compositionally biased region" description="Polar residues" evidence="1">
    <location>
        <begin position="67"/>
        <end position="79"/>
    </location>
</feature>
<keyword evidence="2" id="KW-0812">Transmembrane</keyword>